<evidence type="ECO:0000259" key="4">
    <source>
        <dbReference type="PROSITE" id="PS51077"/>
    </source>
</evidence>
<dbReference type="PROSITE" id="PS51077">
    <property type="entry name" value="HTH_ICLR"/>
    <property type="match status" value="1"/>
</dbReference>
<dbReference type="AlphaFoldDB" id="A0A0C6P596"/>
<gene>
    <name evidence="6" type="ORF">BN112_2743</name>
</gene>
<dbReference type="Gene3D" id="3.30.450.40">
    <property type="match status" value="1"/>
</dbReference>
<dbReference type="SMART" id="SM00346">
    <property type="entry name" value="HTH_ICLR"/>
    <property type="match status" value="1"/>
</dbReference>
<keyword evidence="2" id="KW-0238">DNA-binding</keyword>
<dbReference type="SUPFAM" id="SSF55781">
    <property type="entry name" value="GAF domain-like"/>
    <property type="match status" value="1"/>
</dbReference>
<dbReference type="InterPro" id="IPR005471">
    <property type="entry name" value="Tscrpt_reg_IclR_N"/>
</dbReference>
<dbReference type="SUPFAM" id="SSF46785">
    <property type="entry name" value="Winged helix' DNA-binding domain"/>
    <property type="match status" value="1"/>
</dbReference>
<keyword evidence="1" id="KW-0805">Transcription regulation</keyword>
<accession>A0A0C6P596</accession>
<dbReference type="GO" id="GO:0003677">
    <property type="term" value="F:DNA binding"/>
    <property type="evidence" value="ECO:0007669"/>
    <property type="project" value="UniProtKB-KW"/>
</dbReference>
<dbReference type="InterPro" id="IPR050707">
    <property type="entry name" value="HTH_MetabolicPath_Reg"/>
</dbReference>
<dbReference type="KEGG" id="bbh:BN112_2743"/>
<reference evidence="6 7" key="1">
    <citation type="journal article" date="2012" name="BMC Genomics">
        <title>Comparative genomics of the classical Bordetella subspecies: the evolution and exchange of virulence-associated diversity amongst closely related pathogens.</title>
        <authorList>
            <person name="Park J."/>
            <person name="Zhang Y."/>
            <person name="Buboltz A.M."/>
            <person name="Zhang X."/>
            <person name="Schuster S.C."/>
            <person name="Ahuja U."/>
            <person name="Liu M."/>
            <person name="Miller J.F."/>
            <person name="Sebaihia M."/>
            <person name="Bentley S.D."/>
            <person name="Parkhill J."/>
            <person name="Harvill E.T."/>
        </authorList>
    </citation>
    <scope>NUCLEOTIDE SEQUENCE [LARGE SCALE GENOMIC DNA]</scope>
    <source>
        <strain evidence="6 7">253</strain>
    </source>
</reference>
<dbReference type="EMBL" id="HE965806">
    <property type="protein sequence ID" value="CCJ54660.1"/>
    <property type="molecule type" value="Genomic_DNA"/>
</dbReference>
<dbReference type="HOGENOM" id="CLU_062618_0_1_4"/>
<name>A0A0C6P596_BORBO</name>
<dbReference type="PANTHER" id="PTHR30136:SF34">
    <property type="entry name" value="TRANSCRIPTIONAL REGULATOR"/>
    <property type="match status" value="1"/>
</dbReference>
<evidence type="ECO:0000256" key="3">
    <source>
        <dbReference type="ARBA" id="ARBA00023163"/>
    </source>
</evidence>
<dbReference type="Proteomes" id="UP000007564">
    <property type="component" value="Chromosome"/>
</dbReference>
<organism evidence="6 7">
    <name type="scientific">Bordetella bronchiseptica 253</name>
    <dbReference type="NCBI Taxonomy" id="568707"/>
    <lineage>
        <taxon>Bacteria</taxon>
        <taxon>Pseudomonadati</taxon>
        <taxon>Pseudomonadota</taxon>
        <taxon>Betaproteobacteria</taxon>
        <taxon>Burkholderiales</taxon>
        <taxon>Alcaligenaceae</taxon>
        <taxon>Bordetella</taxon>
    </lineage>
</organism>
<protein>
    <submittedName>
        <fullName evidence="6">Probable transcriptional regulator</fullName>
    </submittedName>
</protein>
<dbReference type="InterPro" id="IPR036388">
    <property type="entry name" value="WH-like_DNA-bd_sf"/>
</dbReference>
<proteinExistence type="predicted"/>
<dbReference type="InterPro" id="IPR036390">
    <property type="entry name" value="WH_DNA-bd_sf"/>
</dbReference>
<dbReference type="GO" id="GO:0003700">
    <property type="term" value="F:DNA-binding transcription factor activity"/>
    <property type="evidence" value="ECO:0007669"/>
    <property type="project" value="TreeGrafter"/>
</dbReference>
<evidence type="ECO:0000256" key="2">
    <source>
        <dbReference type="ARBA" id="ARBA00023125"/>
    </source>
</evidence>
<feature type="domain" description="IclR-ED" evidence="5">
    <location>
        <begin position="80"/>
        <end position="264"/>
    </location>
</feature>
<dbReference type="InterPro" id="IPR014757">
    <property type="entry name" value="Tscrpt_reg_IclR_C"/>
</dbReference>
<dbReference type="OrthoDB" id="13103at2"/>
<evidence type="ECO:0000313" key="6">
    <source>
        <dbReference type="EMBL" id="CCJ54660.1"/>
    </source>
</evidence>
<sequence length="265" mass="29417">MASKKAAGEADKDHLFVNSVAKAFRLLEAFDKSTPMSGFSQAAREIGMEKSAAQRAAHTLWRLGYLDKVGRDGEYRLSRRCLDIGQRYLETNRLVVCTNPYLKFLRRKTNASVNLAMLDGTDTVFPVRYTSQEMLNNDLGERARIPAYCTATGIAIFSAMPDEAVREVLERSDLKPLMPNSIWQMDRIMERVESARRDGYVLGVEEDFASDITIACPISDPATGDVAAIGVSYSSEVTAVEQVVQDWCPLVMSTAREVTARLAES</sequence>
<dbReference type="RefSeq" id="WP_015064558.1">
    <property type="nucleotide sequence ID" value="NC_019382.1"/>
</dbReference>
<feature type="domain" description="HTH iclR-type" evidence="4">
    <location>
        <begin position="17"/>
        <end position="79"/>
    </location>
</feature>
<dbReference type="Gene3D" id="1.10.10.10">
    <property type="entry name" value="Winged helix-like DNA-binding domain superfamily/Winged helix DNA-binding domain"/>
    <property type="match status" value="1"/>
</dbReference>
<evidence type="ECO:0000256" key="1">
    <source>
        <dbReference type="ARBA" id="ARBA00023015"/>
    </source>
</evidence>
<dbReference type="GO" id="GO:0045892">
    <property type="term" value="P:negative regulation of DNA-templated transcription"/>
    <property type="evidence" value="ECO:0007669"/>
    <property type="project" value="TreeGrafter"/>
</dbReference>
<dbReference type="InterPro" id="IPR029016">
    <property type="entry name" value="GAF-like_dom_sf"/>
</dbReference>
<dbReference type="Pfam" id="PF01614">
    <property type="entry name" value="IclR_C"/>
    <property type="match status" value="1"/>
</dbReference>
<evidence type="ECO:0000259" key="5">
    <source>
        <dbReference type="PROSITE" id="PS51078"/>
    </source>
</evidence>
<dbReference type="PANTHER" id="PTHR30136">
    <property type="entry name" value="HELIX-TURN-HELIX TRANSCRIPTIONAL REGULATOR, ICLR FAMILY"/>
    <property type="match status" value="1"/>
</dbReference>
<dbReference type="Pfam" id="PF09339">
    <property type="entry name" value="HTH_IclR"/>
    <property type="match status" value="1"/>
</dbReference>
<keyword evidence="3" id="KW-0804">Transcription</keyword>
<evidence type="ECO:0000313" key="7">
    <source>
        <dbReference type="Proteomes" id="UP000007564"/>
    </source>
</evidence>
<dbReference type="PROSITE" id="PS51078">
    <property type="entry name" value="ICLR_ED"/>
    <property type="match status" value="1"/>
</dbReference>